<dbReference type="PROSITE" id="PS51683">
    <property type="entry name" value="SAM_OMT_II"/>
    <property type="match status" value="1"/>
</dbReference>
<dbReference type="SUPFAM" id="SSF53335">
    <property type="entry name" value="S-adenosyl-L-methionine-dependent methyltransferases"/>
    <property type="match status" value="1"/>
</dbReference>
<dbReference type="GO" id="GO:0008171">
    <property type="term" value="F:O-methyltransferase activity"/>
    <property type="evidence" value="ECO:0007669"/>
    <property type="project" value="InterPro"/>
</dbReference>
<evidence type="ECO:0000256" key="2">
    <source>
        <dbReference type="ARBA" id="ARBA00022679"/>
    </source>
</evidence>
<organism evidence="5 6">
    <name type="scientific">Aspergillus puulaauensis</name>
    <dbReference type="NCBI Taxonomy" id="1220207"/>
    <lineage>
        <taxon>Eukaryota</taxon>
        <taxon>Fungi</taxon>
        <taxon>Dikarya</taxon>
        <taxon>Ascomycota</taxon>
        <taxon>Pezizomycotina</taxon>
        <taxon>Eurotiomycetes</taxon>
        <taxon>Eurotiomycetidae</taxon>
        <taxon>Eurotiales</taxon>
        <taxon>Aspergillaceae</taxon>
        <taxon>Aspergillus</taxon>
    </lineage>
</organism>
<gene>
    <name evidence="5" type="ORF">APUU_70086A</name>
</gene>
<dbReference type="InterPro" id="IPR029063">
    <property type="entry name" value="SAM-dependent_MTases_sf"/>
</dbReference>
<dbReference type="InterPro" id="IPR001077">
    <property type="entry name" value="COMT_C"/>
</dbReference>
<dbReference type="RefSeq" id="XP_041560702.1">
    <property type="nucleotide sequence ID" value="XM_041694920.1"/>
</dbReference>
<keyword evidence="1" id="KW-0489">Methyltransferase</keyword>
<evidence type="ECO:0000313" key="6">
    <source>
        <dbReference type="Proteomes" id="UP000654913"/>
    </source>
</evidence>
<evidence type="ECO:0000313" key="5">
    <source>
        <dbReference type="EMBL" id="BCS28516.1"/>
    </source>
</evidence>
<dbReference type="Proteomes" id="UP000654913">
    <property type="component" value="Chromosome 7"/>
</dbReference>
<evidence type="ECO:0000256" key="1">
    <source>
        <dbReference type="ARBA" id="ARBA00022603"/>
    </source>
</evidence>
<dbReference type="OrthoDB" id="1535081at2759"/>
<dbReference type="Gene3D" id="3.40.50.150">
    <property type="entry name" value="Vaccinia Virus protein VP39"/>
    <property type="match status" value="1"/>
</dbReference>
<dbReference type="EMBL" id="AP024449">
    <property type="protein sequence ID" value="BCS28516.1"/>
    <property type="molecule type" value="Genomic_DNA"/>
</dbReference>
<dbReference type="PANTHER" id="PTHR43712">
    <property type="entry name" value="PUTATIVE (AFU_ORTHOLOGUE AFUA_4G14580)-RELATED"/>
    <property type="match status" value="1"/>
</dbReference>
<dbReference type="GO" id="GO:0032259">
    <property type="term" value="P:methylation"/>
    <property type="evidence" value="ECO:0007669"/>
    <property type="project" value="UniProtKB-KW"/>
</dbReference>
<feature type="domain" description="O-methyltransferase C-terminal" evidence="4">
    <location>
        <begin position="210"/>
        <end position="348"/>
    </location>
</feature>
<accession>A0A7R7XVI7</accession>
<dbReference type="Pfam" id="PF00891">
    <property type="entry name" value="Methyltransf_2"/>
    <property type="match status" value="1"/>
</dbReference>
<proteinExistence type="predicted"/>
<name>A0A7R7XVI7_9EURO</name>
<dbReference type="KEGG" id="apuu:APUU_70086A"/>
<evidence type="ECO:0000259" key="4">
    <source>
        <dbReference type="Pfam" id="PF00891"/>
    </source>
</evidence>
<dbReference type="AlphaFoldDB" id="A0A7R7XVI7"/>
<protein>
    <recommendedName>
        <fullName evidence="4">O-methyltransferase C-terminal domain-containing protein</fullName>
    </recommendedName>
</protein>
<reference evidence="5" key="1">
    <citation type="submission" date="2021-01" db="EMBL/GenBank/DDBJ databases">
        <authorList>
            <consortium name="Aspergillus puulaauensis MK2 genome sequencing consortium"/>
            <person name="Kazuki M."/>
            <person name="Futagami T."/>
        </authorList>
    </citation>
    <scope>NUCLEOTIDE SEQUENCE</scope>
    <source>
        <strain evidence="5">MK2</strain>
    </source>
</reference>
<keyword evidence="6" id="KW-1185">Reference proteome</keyword>
<sequence>MSSFEDGLAVTRIVTTAPMLGYFPVAAHFKLFDALVELGTPATSEDILEAYKRRLPAGENAGSAPGLALIKDTLFAMTGLGLVDSEADNVYSPNGLTKHLVAHPPALHGGIHFSTEMMLAATFLFPMLKATDFEYPFRECETPMQYAHKLMGNEEYSKKHTYSIMSEEGRMDSFNSFMVGKFFNGPSSTERLQKLQYDLEAVLESAPPTATKMVDIGGGRGEMLLQFKEAFPQLQDKDLVVEEFNDDLGDVPGITQVQWNFKDESSPQPIKGALIYHLAHVLHNLPDLDAVRLLQRISEAMEPHSRILIHELARSKDLALLHAAMMVLFGGRERTPEEFRKLAGAAGLRVTFEAFPPFGDGLIELMKPGVEVSLCRDATDG</sequence>
<evidence type="ECO:0000256" key="3">
    <source>
        <dbReference type="ARBA" id="ARBA00022691"/>
    </source>
</evidence>
<keyword evidence="3" id="KW-0949">S-adenosyl-L-methionine</keyword>
<dbReference type="InterPro" id="IPR016461">
    <property type="entry name" value="COMT-like"/>
</dbReference>
<keyword evidence="2" id="KW-0808">Transferase</keyword>
<reference evidence="5" key="2">
    <citation type="submission" date="2021-02" db="EMBL/GenBank/DDBJ databases">
        <title>Aspergillus puulaauensis MK2 genome sequence.</title>
        <authorList>
            <person name="Futagami T."/>
            <person name="Mori K."/>
            <person name="Kadooka C."/>
            <person name="Tanaka T."/>
        </authorList>
    </citation>
    <scope>NUCLEOTIDE SEQUENCE</scope>
    <source>
        <strain evidence="5">MK2</strain>
    </source>
</reference>
<dbReference type="GO" id="GO:0044550">
    <property type="term" value="P:secondary metabolite biosynthetic process"/>
    <property type="evidence" value="ECO:0007669"/>
    <property type="project" value="UniProtKB-ARBA"/>
</dbReference>
<dbReference type="GeneID" id="64978513"/>
<dbReference type="PANTHER" id="PTHR43712:SF18">
    <property type="entry name" value="PUTATIVE (AFU_ORTHOLOGUE AFUA_4G14240)-RELATED"/>
    <property type="match status" value="1"/>
</dbReference>